<evidence type="ECO:0000256" key="4">
    <source>
        <dbReference type="ARBA" id="ARBA00022485"/>
    </source>
</evidence>
<evidence type="ECO:0000256" key="12">
    <source>
        <dbReference type="ARBA" id="ARBA00023136"/>
    </source>
</evidence>
<dbReference type="PROSITE" id="PS51839">
    <property type="entry name" value="4FE4S_HC3"/>
    <property type="match status" value="1"/>
</dbReference>
<dbReference type="Gene3D" id="3.10.20.740">
    <property type="match status" value="1"/>
</dbReference>
<comment type="cofactor">
    <cofactor evidence="13">
        <name>[2Fe-2S] cluster</name>
        <dbReference type="ChEBI" id="CHEBI:190135"/>
    </cofactor>
</comment>
<dbReference type="NCBIfam" id="TIGR02512">
    <property type="entry name" value="FeFe_hydrog_A"/>
    <property type="match status" value="1"/>
</dbReference>
<dbReference type="SUPFAM" id="SSF53920">
    <property type="entry name" value="Fe-only hydrogenase"/>
    <property type="match status" value="1"/>
</dbReference>
<dbReference type="CDD" id="cd00207">
    <property type="entry name" value="fer2"/>
    <property type="match status" value="1"/>
</dbReference>
<dbReference type="InterPro" id="IPR001041">
    <property type="entry name" value="2Fe-2S_ferredoxin-type"/>
</dbReference>
<feature type="binding site" evidence="20">
    <location>
        <position position="63"/>
    </location>
    <ligand>
        <name>[2Fe-2S] cluster</name>
        <dbReference type="ChEBI" id="CHEBI:190135"/>
        <label>2</label>
    </ligand>
</feature>
<dbReference type="SUPFAM" id="SSF54292">
    <property type="entry name" value="2Fe-2S ferredoxin-like"/>
    <property type="match status" value="1"/>
</dbReference>
<dbReference type="GO" id="GO:0042773">
    <property type="term" value="P:ATP synthesis coupled electron transport"/>
    <property type="evidence" value="ECO:0007669"/>
    <property type="project" value="InterPro"/>
</dbReference>
<gene>
    <name evidence="17" type="primary">hydA1</name>
    <name evidence="17" type="ORF">TKV_c19580</name>
</gene>
<feature type="binding site" evidence="19">
    <location>
        <position position="47"/>
    </location>
    <ligand>
        <name>[2Fe-2S] cluster</name>
        <dbReference type="ChEBI" id="CHEBI:190135"/>
        <label>1</label>
    </ligand>
</feature>
<dbReference type="OrthoDB" id="9805142at2"/>
<dbReference type="SMART" id="SM00929">
    <property type="entry name" value="NADH-G_4Fe-4S_3"/>
    <property type="match status" value="1"/>
</dbReference>
<keyword evidence="6 19" id="KW-0479">Metal-binding</keyword>
<evidence type="ECO:0000313" key="18">
    <source>
        <dbReference type="Proteomes" id="UP000029669"/>
    </source>
</evidence>
<evidence type="ECO:0000313" key="17">
    <source>
        <dbReference type="EMBL" id="AIS53102.1"/>
    </source>
</evidence>
<evidence type="ECO:0000256" key="5">
    <source>
        <dbReference type="ARBA" id="ARBA00022714"/>
    </source>
</evidence>
<feature type="binding site" evidence="19">
    <location>
        <position position="63"/>
    </location>
    <ligand>
        <name>[2Fe-2S] cluster</name>
        <dbReference type="ChEBI" id="CHEBI:190135"/>
        <label>1</label>
    </ligand>
</feature>
<feature type="binding site" evidence="19 20">
    <location>
        <position position="192"/>
    </location>
    <ligand>
        <name>[4Fe-4S] cluster</name>
        <dbReference type="ChEBI" id="CHEBI:49883"/>
        <label>3</label>
    </ligand>
</feature>
<dbReference type="NCBIfam" id="NF040763">
    <property type="entry name" value="FeFe_hydrog_A6"/>
    <property type="match status" value="1"/>
</dbReference>
<dbReference type="STRING" id="2325.TKV_c19580"/>
<dbReference type="Gene3D" id="4.10.260.20">
    <property type="entry name" value="Iron hydrogenase, small subunit"/>
    <property type="match status" value="1"/>
</dbReference>
<dbReference type="RefSeq" id="WP_049685739.1">
    <property type="nucleotide sequence ID" value="NZ_CP009170.1"/>
</dbReference>
<name>A0A097ATG3_THEKI</name>
<dbReference type="KEGG" id="tki:TKV_c19580"/>
<keyword evidence="17" id="KW-0560">Oxidoreductase</keyword>
<keyword evidence="7" id="KW-0677">Repeat</keyword>
<dbReference type="SMR" id="A0A097ATG3"/>
<keyword evidence="8" id="KW-1278">Translocase</keyword>
<evidence type="ECO:0000256" key="2">
    <source>
        <dbReference type="ARBA" id="ARBA00004370"/>
    </source>
</evidence>
<feature type="binding site" evidence="19">
    <location>
        <position position="22"/>
    </location>
    <ligand>
        <name>[2Fe-2S] cluster</name>
        <dbReference type="ChEBI" id="CHEBI:190135"/>
        <label>1</label>
    </ligand>
</feature>
<dbReference type="InterPro" id="IPR017900">
    <property type="entry name" value="4Fe4S_Fe_S_CS"/>
</dbReference>
<dbReference type="InterPro" id="IPR009016">
    <property type="entry name" value="Fe_hydrogenase"/>
</dbReference>
<keyword evidence="12" id="KW-0472">Membrane</keyword>
<evidence type="ECO:0007829" key="20">
    <source>
        <dbReference type="PDB" id="8BEW"/>
    </source>
</evidence>
<dbReference type="Proteomes" id="UP000029669">
    <property type="component" value="Chromosome"/>
</dbReference>
<dbReference type="PROSITE" id="PS51379">
    <property type="entry name" value="4FE4S_FER_2"/>
    <property type="match status" value="2"/>
</dbReference>
<dbReference type="GO" id="GO:0050583">
    <property type="term" value="F:hydrogen dehydrogenase (NADP+) activity"/>
    <property type="evidence" value="ECO:0007669"/>
    <property type="project" value="UniProtKB-EC"/>
</dbReference>
<dbReference type="InterPro" id="IPR049830">
    <property type="entry name" value="HndD"/>
</dbReference>
<dbReference type="PDB" id="8A6T">
    <property type="method" value="EM"/>
    <property type="resolution" value="3.10 A"/>
    <property type="chains" value="A/D=1-571"/>
</dbReference>
<dbReference type="InterPro" id="IPR004108">
    <property type="entry name" value="Fe_hydrogenase_lsu_C"/>
</dbReference>
<organism evidence="17 18">
    <name type="scientific">Thermoanaerobacter kivui</name>
    <name type="common">Acetogenium kivui</name>
    <dbReference type="NCBI Taxonomy" id="2325"/>
    <lineage>
        <taxon>Bacteria</taxon>
        <taxon>Bacillati</taxon>
        <taxon>Bacillota</taxon>
        <taxon>Clostridia</taxon>
        <taxon>Thermoanaerobacterales</taxon>
        <taxon>Thermoanaerobacteraceae</taxon>
        <taxon>Thermoanaerobacter</taxon>
    </lineage>
</organism>
<dbReference type="EMBL" id="CP009170">
    <property type="protein sequence ID" value="AIS53102.1"/>
    <property type="molecule type" value="Genomic_DNA"/>
</dbReference>
<dbReference type="AlphaFoldDB" id="A0A097ATG3"/>
<feature type="binding site" evidence="19">
    <location>
        <position position="36"/>
    </location>
    <ligand>
        <name>[2Fe-2S] cluster</name>
        <dbReference type="ChEBI" id="CHEBI:190135"/>
        <label>1</label>
    </ligand>
</feature>
<evidence type="ECO:0000256" key="3">
    <source>
        <dbReference type="ARBA" id="ARBA00005404"/>
    </source>
</evidence>
<evidence type="ECO:0000259" key="14">
    <source>
        <dbReference type="PROSITE" id="PS51085"/>
    </source>
</evidence>
<dbReference type="GO" id="GO:0051539">
    <property type="term" value="F:4 iron, 4 sulfur cluster binding"/>
    <property type="evidence" value="ECO:0007669"/>
    <property type="project" value="UniProtKB-KW"/>
</dbReference>
<dbReference type="GO" id="GO:0008901">
    <property type="term" value="F:ferredoxin hydrogenase activity"/>
    <property type="evidence" value="ECO:0007669"/>
    <property type="project" value="InterPro"/>
</dbReference>
<dbReference type="HOGENOM" id="CLU_018240_2_1_9"/>
<dbReference type="Pfam" id="PF10588">
    <property type="entry name" value="NADH-G_4Fe-4S_3"/>
    <property type="match status" value="1"/>
</dbReference>
<dbReference type="InterPro" id="IPR000283">
    <property type="entry name" value="NADH_UbQ_OxRdtase_75kDa_su_CS"/>
</dbReference>
<evidence type="ECO:0000256" key="8">
    <source>
        <dbReference type="ARBA" id="ARBA00022967"/>
    </source>
</evidence>
<reference evidence="19 20" key="2">
    <citation type="journal article" date="2023" name="J. Am. Chem. Soc.">
        <title>Molecular Basis of the Electron Bifurcation Mechanism in the [FeFe]-Hydrogenase Complex HydABC.</title>
        <authorList>
            <person name="Katsyv A."/>
            <person name="Kumar A."/>
            <person name="Saura P."/>
            <person name="Poverlein M.C."/>
            <person name="Freibert S.A."/>
            <person name="T Stripp S."/>
            <person name="Jain S."/>
            <person name="Gamiz-Hernandez A.P."/>
            <person name="Kaila V.R.I."/>
            <person name="Muller V."/>
            <person name="Schuller J.M."/>
        </authorList>
    </citation>
    <scope>STRUCTURE BY ELECTRON MICROSCOPY (3.10 ANGSTROMS) IN COMPLEX WITH [2FE-2S] CLUSTER AND [4FE-4S] CLUSTER</scope>
</reference>
<keyword evidence="10 19" id="KW-0411">Iron-sulfur</keyword>
<dbReference type="GO" id="GO:0016020">
    <property type="term" value="C:membrane"/>
    <property type="evidence" value="ECO:0007669"/>
    <property type="project" value="UniProtKB-SubCell"/>
</dbReference>
<dbReference type="InterPro" id="IPR013352">
    <property type="entry name" value="Fe_hydrogenase_subset"/>
</dbReference>
<feature type="binding site" evidence="20">
    <location>
        <position position="47"/>
    </location>
    <ligand>
        <name>[2Fe-2S] cluster</name>
        <dbReference type="ChEBI" id="CHEBI:190135"/>
        <label>2</label>
    </ligand>
</feature>
<dbReference type="InterPro" id="IPR019574">
    <property type="entry name" value="NADH_UbQ_OxRdtase_Gsu_4Fe4S-bd"/>
</dbReference>
<dbReference type="eggNOG" id="COG4624">
    <property type="taxonomic scope" value="Bacteria"/>
</dbReference>
<feature type="domain" description="4Fe-4S ferredoxin-type" evidence="15">
    <location>
        <begin position="181"/>
        <end position="209"/>
    </location>
</feature>
<dbReference type="PROSITE" id="PS51085">
    <property type="entry name" value="2FE2S_FER_2"/>
    <property type="match status" value="1"/>
</dbReference>
<dbReference type="PDB" id="8BEW">
    <property type="method" value="EM"/>
    <property type="resolution" value="3.49 A"/>
    <property type="chains" value="A/D=1-571"/>
</dbReference>
<dbReference type="GO" id="GO:0005506">
    <property type="term" value="F:iron ion binding"/>
    <property type="evidence" value="ECO:0007669"/>
    <property type="project" value="InterPro"/>
</dbReference>
<dbReference type="SMART" id="SM00902">
    <property type="entry name" value="Fe_hyd_SSU"/>
    <property type="match status" value="1"/>
</dbReference>
<evidence type="ECO:0000256" key="1">
    <source>
        <dbReference type="ARBA" id="ARBA00001966"/>
    </source>
</evidence>
<comment type="similarity">
    <text evidence="3">Belongs to the complex I 75 kDa subunit family.</text>
</comment>
<keyword evidence="5 19" id="KW-0001">2Fe-2S</keyword>
<evidence type="ECO:0000259" key="15">
    <source>
        <dbReference type="PROSITE" id="PS51379"/>
    </source>
</evidence>
<dbReference type="Gene3D" id="3.40.50.1780">
    <property type="match status" value="1"/>
</dbReference>
<dbReference type="InterPro" id="IPR036010">
    <property type="entry name" value="2Fe-2S_ferredoxin-like_sf"/>
</dbReference>
<comment type="cofactor">
    <cofactor evidence="1">
        <name>[4Fe-4S] cluster</name>
        <dbReference type="ChEBI" id="CHEBI:49883"/>
    </cofactor>
</comment>
<dbReference type="InterPro" id="IPR054351">
    <property type="entry name" value="NADH_UbQ_OxRdtase_ferredoxin"/>
</dbReference>
<dbReference type="InterPro" id="IPR036991">
    <property type="entry name" value="Fe_hydrogenase_ssu_sf"/>
</dbReference>
<feature type="binding site" evidence="19 20">
    <location>
        <position position="95"/>
    </location>
    <ligand>
        <name>[4Fe-4S] cluster</name>
        <dbReference type="ChEBI" id="CHEBI:49883"/>
        <label>1</label>
    </ligand>
</feature>
<feature type="domain" description="4Fe-4S His(Cys)3-ligated-type" evidence="16">
    <location>
        <begin position="79"/>
        <end position="118"/>
    </location>
</feature>
<evidence type="ECO:0000256" key="10">
    <source>
        <dbReference type="ARBA" id="ARBA00023014"/>
    </source>
</evidence>
<sequence length="571" mass="63800">MNMVMLTIDGKQVQVEKGTTIKKAAEKLGIEIPGLCDDNDLKPFGACRLCVVEDARGNLVASCHTPVREGMVVKTNSPKVLKARRVILELLLSSHNADCFECDKNLHCKLQKYAYELNIRNIRFKGEKRNYEIKDNGPIYYDPNKCILCGKCVRICEEVQHICAIDFASRGFKAYISTPFEKPLLESDCIFCGQCVRVCPTGALAEKTDIERIYEAISDPNKVVVVQVAPAVRVALGEEFGLEPGEIVTGKMVAALKRLGFDKVFDTQFAADMTIVEETAELVERLEKGENFPMFTSCCPSWILAVEKFYPELIPNISTARSPQQIFGAIAKNYYAKKIGVARENMFVVSVMPCIGKKFEATRPEFNNDVDAVLTTRELARMIKESGIDFIKLEEENFDSPLGESTGAAAIFGVTGGVMEAALRTAYSIMTGEELEGDKIEFTAVRGLEGIKEAEVDIKGKKVRIAIANGIGNAKKLIEKIKSGETKYDFVEVMACPGGCMSGGGQPYTDDPEFRKKRMEGIYKNDRNLPKRKSHENEEVKKVYEEYYEKPCGPKAHEELHTHYHSRKKEY</sequence>
<dbReference type="Pfam" id="PF22117">
    <property type="entry name" value="Fer4_Nqo3"/>
    <property type="match status" value="1"/>
</dbReference>
<feature type="binding site" evidence="19 20">
    <location>
        <position position="500"/>
    </location>
    <ligand>
        <name>[4Fe-4S] cluster</name>
        <dbReference type="ChEBI" id="CHEBI:49883"/>
        <label>4</label>
    </ligand>
</feature>
<keyword evidence="19 20" id="KW-0002">3D-structure</keyword>
<evidence type="ECO:0000256" key="6">
    <source>
        <dbReference type="ARBA" id="ARBA00022723"/>
    </source>
</evidence>
<dbReference type="Pfam" id="PF13510">
    <property type="entry name" value="Fer2_4"/>
    <property type="match status" value="1"/>
</dbReference>
<feature type="domain" description="2Fe-2S ferredoxin-type" evidence="14">
    <location>
        <begin position="2"/>
        <end position="79"/>
    </location>
</feature>
<feature type="binding site" evidence="19 20">
    <location>
        <position position="354"/>
    </location>
    <ligand>
        <name>[4Fe-4S] cluster</name>
        <dbReference type="ChEBI" id="CHEBI:49883"/>
        <label>4</label>
    </ligand>
</feature>
<feature type="binding site" evidence="20">
    <location>
        <position position="50"/>
    </location>
    <ligand>
        <name>[2Fe-2S] cluster</name>
        <dbReference type="ChEBI" id="CHEBI:190135"/>
        <label>2</label>
    </ligand>
</feature>
<protein>
    <submittedName>
        <fullName evidence="17">Electron bifurcating hydrogenase subunit HydA1</fullName>
        <ecNumber evidence="17">1.12.1.3</ecNumber>
    </submittedName>
</protein>
<proteinExistence type="evidence at protein level"/>
<dbReference type="Pfam" id="PF02256">
    <property type="entry name" value="Fe_hyd_SSU"/>
    <property type="match status" value="1"/>
</dbReference>
<feature type="domain" description="4Fe-4S ferredoxin-type" evidence="15">
    <location>
        <begin position="137"/>
        <end position="167"/>
    </location>
</feature>
<feature type="binding site" evidence="19">
    <location>
        <position position="50"/>
    </location>
    <ligand>
        <name>[2Fe-2S] cluster</name>
        <dbReference type="ChEBI" id="CHEBI:190135"/>
        <label>1</label>
    </ligand>
</feature>
<dbReference type="SUPFAM" id="SSF54862">
    <property type="entry name" value="4Fe-4S ferredoxins"/>
    <property type="match status" value="1"/>
</dbReference>
<feature type="binding site" evidence="19 20">
    <location>
        <position position="108"/>
    </location>
    <ligand>
        <name>[4Fe-4S] cluster</name>
        <dbReference type="ChEBI" id="CHEBI:49883"/>
        <label>1</label>
    </ligand>
</feature>
<comment type="subcellular location">
    <subcellularLocation>
        <location evidence="2">Membrane</location>
    </subcellularLocation>
</comment>
<evidence type="ECO:0000256" key="9">
    <source>
        <dbReference type="ARBA" id="ARBA00023004"/>
    </source>
</evidence>
<keyword evidence="4 19" id="KW-0004">4Fe-4S</keyword>
<dbReference type="EMDB" id="EMD-15212"/>
<dbReference type="EMDB" id="EMD-16011"/>
<dbReference type="PANTHER" id="PTHR11615">
    <property type="entry name" value="NITRATE, FORMATE, IRON DEHYDROGENASE"/>
    <property type="match status" value="1"/>
</dbReference>
<reference evidence="18" key="1">
    <citation type="journal article" date="2015" name="Genome Announc.">
        <title>Whole-Genome Sequences of 80 Environmental and Clinical Isolates of Burkholderia pseudomallei.</title>
        <authorList>
            <person name="Johnson S.L."/>
            <person name="Baker A.L."/>
            <person name="Chain P.S."/>
            <person name="Currie B.J."/>
            <person name="Daligault H.E."/>
            <person name="Davenport K.W."/>
            <person name="Davis C.B."/>
            <person name="Inglis T.J."/>
            <person name="Kaestli M."/>
            <person name="Koren S."/>
            <person name="Mayo M."/>
            <person name="Merritt A.J."/>
            <person name="Price E.P."/>
            <person name="Sarovich D.S."/>
            <person name="Warner J."/>
            <person name="Rosovitz M.J."/>
        </authorList>
    </citation>
    <scope>NUCLEOTIDE SEQUENCE [LARGE SCALE GENOMIC DNA]</scope>
    <source>
        <strain evidence="18">DSM 2030</strain>
    </source>
</reference>
<dbReference type="Pfam" id="PF02906">
    <property type="entry name" value="Fe_hyd_lg_C"/>
    <property type="match status" value="1"/>
</dbReference>
<accession>A0A097ATG3</accession>
<feature type="binding site" evidence="19 20">
    <location>
        <position position="156"/>
    </location>
    <ligand>
        <name>[4Fe-4S] cluster</name>
        <dbReference type="ChEBI" id="CHEBI:49883"/>
        <label>3</label>
    </ligand>
</feature>
<dbReference type="InterPro" id="IPR050340">
    <property type="entry name" value="Cytosolic_Fe-S_CAF"/>
</dbReference>
<feature type="binding site" evidence="19 20">
    <location>
        <position position="152"/>
    </location>
    <ligand>
        <name>[4Fe-4S] cluster</name>
        <dbReference type="ChEBI" id="CHEBI:49883"/>
        <label>2</label>
    </ligand>
</feature>
<feature type="binding site" evidence="19 20">
    <location>
        <position position="149"/>
    </location>
    <ligand>
        <name>[4Fe-4S] cluster</name>
        <dbReference type="ChEBI" id="CHEBI:49883"/>
        <label>2</label>
    </ligand>
</feature>
<dbReference type="FunFam" id="3.10.20.740:FF:000004">
    <property type="entry name" value="NADH-quinone oxidoreductase"/>
    <property type="match status" value="1"/>
</dbReference>
<dbReference type="GO" id="GO:0008137">
    <property type="term" value="F:NADH dehydrogenase (ubiquinone) activity"/>
    <property type="evidence" value="ECO:0007669"/>
    <property type="project" value="InterPro"/>
</dbReference>
<evidence type="ECO:0000256" key="13">
    <source>
        <dbReference type="ARBA" id="ARBA00034078"/>
    </source>
</evidence>
<dbReference type="InterPro" id="IPR003149">
    <property type="entry name" value="Fe_hydrogenase_ssu"/>
</dbReference>
<feature type="binding site" evidence="19 20">
    <location>
        <position position="199"/>
    </location>
    <ligand>
        <name>[4Fe-4S] cluster</name>
        <dbReference type="ChEBI" id="CHEBI:49883"/>
        <label>2</label>
    </ligand>
</feature>
<feature type="binding site" evidence="19">
    <location>
        <position position="48"/>
    </location>
    <ligand>
        <name>[2Fe-2S] cluster</name>
        <dbReference type="ChEBI" id="CHEBI:190135"/>
        <label>1</label>
    </ligand>
</feature>
<feature type="binding site" evidence="19 20">
    <location>
        <position position="496"/>
    </location>
    <ligand>
        <name>[4Fe-4S] cluster</name>
        <dbReference type="ChEBI" id="CHEBI:49883"/>
        <label>4</label>
    </ligand>
</feature>
<dbReference type="InterPro" id="IPR017896">
    <property type="entry name" value="4Fe4S_Fe-S-bd"/>
</dbReference>
<feature type="binding site" evidence="19 20">
    <location>
        <position position="195"/>
    </location>
    <ligand>
        <name>[4Fe-4S] cluster</name>
        <dbReference type="ChEBI" id="CHEBI:49883"/>
        <label>3</label>
    </ligand>
</feature>
<keyword evidence="11" id="KW-0520">NAD</keyword>
<evidence type="ECO:0000256" key="11">
    <source>
        <dbReference type="ARBA" id="ARBA00023027"/>
    </source>
</evidence>
<dbReference type="GO" id="GO:0051537">
    <property type="term" value="F:2 iron, 2 sulfur cluster binding"/>
    <property type="evidence" value="ECO:0007669"/>
    <property type="project" value="UniProtKB-KW"/>
</dbReference>
<dbReference type="PROSITE" id="PS00198">
    <property type="entry name" value="4FE4S_FER_1"/>
    <property type="match status" value="2"/>
</dbReference>
<feature type="binding site" evidence="19 20">
    <location>
        <position position="102"/>
    </location>
    <ligand>
        <name>[4Fe-4S] cluster</name>
        <dbReference type="ChEBI" id="CHEBI:49883"/>
        <label>1</label>
    </ligand>
</feature>
<evidence type="ECO:0000259" key="16">
    <source>
        <dbReference type="PROSITE" id="PS51839"/>
    </source>
</evidence>
<feature type="binding site" evidence="19 20">
    <location>
        <position position="189"/>
    </location>
    <ligand>
        <name>[4Fe-4S] cluster</name>
        <dbReference type="ChEBI" id="CHEBI:49883"/>
        <label>3</label>
    </ligand>
</feature>
<feature type="binding site" evidence="20">
    <location>
        <position position="36"/>
    </location>
    <ligand>
        <name>[2Fe-2S] cluster</name>
        <dbReference type="ChEBI" id="CHEBI:190135"/>
        <label>2</label>
    </ligand>
</feature>
<evidence type="ECO:0007829" key="19">
    <source>
        <dbReference type="PDB" id="8A6T"/>
    </source>
</evidence>
<dbReference type="eggNOG" id="COG3383">
    <property type="taxonomic scope" value="Bacteria"/>
</dbReference>
<feature type="binding site" evidence="19 20">
    <location>
        <position position="299"/>
    </location>
    <ligand>
        <name>[4Fe-4S] cluster</name>
        <dbReference type="ChEBI" id="CHEBI:49883"/>
        <label>4</label>
    </ligand>
</feature>
<evidence type="ECO:0000256" key="7">
    <source>
        <dbReference type="ARBA" id="ARBA00022737"/>
    </source>
</evidence>
<keyword evidence="9 19" id="KW-0408">Iron</keyword>
<keyword evidence="18" id="KW-1185">Reference proteome</keyword>
<dbReference type="FunFam" id="3.30.70.20:FF:000035">
    <property type="entry name" value="Iron hydrogenase 1"/>
    <property type="match status" value="1"/>
</dbReference>
<dbReference type="Gene3D" id="3.40.950.10">
    <property type="entry name" value="Fe-only Hydrogenase (Larger Subunit), Chain L, domain 3"/>
    <property type="match status" value="1"/>
</dbReference>
<dbReference type="EC" id="1.12.1.3" evidence="17"/>
<dbReference type="Gene3D" id="3.30.70.20">
    <property type="match status" value="1"/>
</dbReference>
<dbReference type="PROSITE" id="PS00641">
    <property type="entry name" value="COMPLEX1_75K_1"/>
    <property type="match status" value="1"/>
</dbReference>
<feature type="binding site" evidence="19 20">
    <location>
        <position position="99"/>
    </location>
    <ligand>
        <name>[4Fe-4S] cluster</name>
        <dbReference type="ChEBI" id="CHEBI:49883"/>
        <label>1</label>
    </ligand>
</feature>
<feature type="binding site" evidence="19 20">
    <location>
        <position position="146"/>
    </location>
    <ligand>
        <name>[4Fe-4S] cluster</name>
        <dbReference type="ChEBI" id="CHEBI:49883"/>
        <label>2</label>
    </ligand>
</feature>